<name>A0A242JVB2_9ENTE</name>
<dbReference type="Proteomes" id="UP000194933">
    <property type="component" value="Unassembled WGS sequence"/>
</dbReference>
<organism evidence="1 2">
    <name type="scientific">Candidatus Enterococcus wittei</name>
    <dbReference type="NCBI Taxonomy" id="1987383"/>
    <lineage>
        <taxon>Bacteria</taxon>
        <taxon>Bacillati</taxon>
        <taxon>Bacillota</taxon>
        <taxon>Bacilli</taxon>
        <taxon>Lactobacillales</taxon>
        <taxon>Enterococcaceae</taxon>
        <taxon>Enterococcus</taxon>
    </lineage>
</organism>
<sequence length="394" mass="47174">MIDSSSGKIILLYGLNEDREIFFNSLKEGKVKRNNIVIPKGARLQNYMIDSYNLELSDFLRRMVNELRENYLWQDFLNKWFMRIPKKMSQLPLWPDFLYHLFLNDKNRLEQIYQGTTLVGCYGGSYYSDFILKKNEKLFIYFDLHVMRGCKIGIDIARTNPNVFIYFSIDELNMQSVLNRKRGDSGLNATNRELRYIYRHWQELKEKVHFFMGEEEVPAPWIAGEYKKLWEDYQPKSWHATKRNFQESKINDQSMFKGCQQMSTVILNNQYSQPLKVLWNYVCQCWQSLVEKPYLFKESMQLPVNWVAREQQQVVENLQLKSWHGIKRNLQAHQTTNQPMFKEQEKVVNEYLKDHREQQSPRSFIEIRQQAIISTPSNQSIKERGSVTHKQLEK</sequence>
<comment type="caution">
    <text evidence="1">The sequence shown here is derived from an EMBL/GenBank/DDBJ whole genome shotgun (WGS) entry which is preliminary data.</text>
</comment>
<evidence type="ECO:0000313" key="1">
    <source>
        <dbReference type="EMBL" id="OTP06834.1"/>
    </source>
</evidence>
<gene>
    <name evidence="1" type="ORF">A5844_002508</name>
</gene>
<keyword evidence="2" id="KW-1185">Reference proteome</keyword>
<dbReference type="AlphaFoldDB" id="A0A242JVB2"/>
<evidence type="ECO:0000313" key="2">
    <source>
        <dbReference type="Proteomes" id="UP000194933"/>
    </source>
</evidence>
<proteinExistence type="predicted"/>
<protein>
    <submittedName>
        <fullName evidence="1">Uncharacterized protein</fullName>
    </submittedName>
</protein>
<reference evidence="1 2" key="1">
    <citation type="submission" date="2017-05" db="EMBL/GenBank/DDBJ databases">
        <title>The Genome Sequence of Enterococcus sp. 10A9_DIV0425.</title>
        <authorList>
            <consortium name="The Broad Institute Genomics Platform"/>
            <consortium name="The Broad Institute Genomic Center for Infectious Diseases"/>
            <person name="Earl A."/>
            <person name="Manson A."/>
            <person name="Schwartman J."/>
            <person name="Gilmore M."/>
            <person name="Abouelleil A."/>
            <person name="Cao P."/>
            <person name="Chapman S."/>
            <person name="Cusick C."/>
            <person name="Shea T."/>
            <person name="Young S."/>
            <person name="Neafsey D."/>
            <person name="Nusbaum C."/>
            <person name="Birren B."/>
        </authorList>
    </citation>
    <scope>NUCLEOTIDE SEQUENCE [LARGE SCALE GENOMIC DNA]</scope>
    <source>
        <strain evidence="1 2">10A9_DIV0425</strain>
    </source>
</reference>
<dbReference type="EMBL" id="NGMO01000005">
    <property type="protein sequence ID" value="OTP06834.1"/>
    <property type="molecule type" value="Genomic_DNA"/>
</dbReference>
<accession>A0A242JVB2</accession>
<dbReference type="STRING" id="1987383.A5844_002508"/>